<evidence type="ECO:0000313" key="1">
    <source>
        <dbReference type="EMBL" id="GAA0246757.1"/>
    </source>
</evidence>
<accession>A0ABP3DY79</accession>
<comment type="caution">
    <text evidence="1">The sequence shown here is derived from an EMBL/GenBank/DDBJ whole genome shotgun (WGS) entry which is preliminary data.</text>
</comment>
<protein>
    <submittedName>
        <fullName evidence="1">Uncharacterized protein</fullName>
    </submittedName>
</protein>
<reference evidence="2" key="1">
    <citation type="journal article" date="2019" name="Int. J. Syst. Evol. Microbiol.">
        <title>The Global Catalogue of Microorganisms (GCM) 10K type strain sequencing project: providing services to taxonomists for standard genome sequencing and annotation.</title>
        <authorList>
            <consortium name="The Broad Institute Genomics Platform"/>
            <consortium name="The Broad Institute Genome Sequencing Center for Infectious Disease"/>
            <person name="Wu L."/>
            <person name="Ma J."/>
        </authorList>
    </citation>
    <scope>NUCLEOTIDE SEQUENCE [LARGE SCALE GENOMIC DNA]</scope>
    <source>
        <strain evidence="2">JCM 3380</strain>
    </source>
</reference>
<evidence type="ECO:0000313" key="2">
    <source>
        <dbReference type="Proteomes" id="UP001500416"/>
    </source>
</evidence>
<dbReference type="Proteomes" id="UP001500416">
    <property type="component" value="Unassembled WGS sequence"/>
</dbReference>
<organism evidence="1 2">
    <name type="scientific">Saccharothrix mutabilis subsp. mutabilis</name>
    <dbReference type="NCBI Taxonomy" id="66855"/>
    <lineage>
        <taxon>Bacteria</taxon>
        <taxon>Bacillati</taxon>
        <taxon>Actinomycetota</taxon>
        <taxon>Actinomycetes</taxon>
        <taxon>Pseudonocardiales</taxon>
        <taxon>Pseudonocardiaceae</taxon>
        <taxon>Saccharothrix</taxon>
    </lineage>
</organism>
<proteinExistence type="predicted"/>
<dbReference type="EMBL" id="BAAABU010000014">
    <property type="protein sequence ID" value="GAA0246757.1"/>
    <property type="molecule type" value="Genomic_DNA"/>
</dbReference>
<dbReference type="RefSeq" id="WP_343936594.1">
    <property type="nucleotide sequence ID" value="NZ_BAAABU010000014.1"/>
</dbReference>
<gene>
    <name evidence="1" type="ORF">GCM10010492_52900</name>
</gene>
<keyword evidence="2" id="KW-1185">Reference proteome</keyword>
<sequence>MERERSGSERRGHRAAAPRPVVEHPVEALQRLAGNRVAAALLSVQRDGPRAATGSEQRTFVELLVRFFDGAADFYRTREMVQAVPALPAMPHPTPEANLAEIARVLAAWKPTYDNGRRMITDSLQGDAALTEQLRGSYERALSALHGLARNGPRVNVVLVAAPGRDDDQFIRNAAAYARTYFGRPAVPGDTVVVVEGVDSLDGLLSAVESAQTERMVRRVDVFAHGTIEPSNQLKLAGRWHSAAQLEAALSARRLTSEHLQSATRFDTGSTLEFHGCRLGAGEGERFLRAAGQAVGGDRGQQAVGYRQRWFPRRYQLDWRGHPVTDTGRDVYGDSALPIRFTRGSERQRVANRNRFVADFERHAVRLFDEVVAGSAELRSFATAREVADGTFSRARKIEIMRAMYDANGAWLLGFLHPAHQVPDMDPTQALPLDDYTFTREHAAWESQTLRIRVGP</sequence>
<name>A0ABP3DY79_9PSEU</name>